<dbReference type="PROSITE" id="PS50885">
    <property type="entry name" value="HAMP"/>
    <property type="match status" value="1"/>
</dbReference>
<comment type="subcellular location">
    <subcellularLocation>
        <location evidence="1">Cell membrane</location>
        <topology evidence="1">Multi-pass membrane protein</topology>
    </subcellularLocation>
</comment>
<evidence type="ECO:0000259" key="8">
    <source>
        <dbReference type="PROSITE" id="PS50885"/>
    </source>
</evidence>
<evidence type="ECO:0000256" key="5">
    <source>
        <dbReference type="ARBA" id="ARBA00022777"/>
    </source>
</evidence>
<dbReference type="SMART" id="SM00304">
    <property type="entry name" value="HAMP"/>
    <property type="match status" value="1"/>
</dbReference>
<protein>
    <recommendedName>
        <fullName evidence="8">HAMP domain-containing protein</fullName>
    </recommendedName>
</protein>
<keyword evidence="7" id="KW-1133">Transmembrane helix</keyword>
<dbReference type="InterPro" id="IPR010559">
    <property type="entry name" value="Sig_transdc_His_kin_internal"/>
</dbReference>
<evidence type="ECO:0000256" key="7">
    <source>
        <dbReference type="SAM" id="Phobius"/>
    </source>
</evidence>
<evidence type="ECO:0000256" key="3">
    <source>
        <dbReference type="ARBA" id="ARBA00022553"/>
    </source>
</evidence>
<dbReference type="Pfam" id="PF06580">
    <property type="entry name" value="His_kinase"/>
    <property type="match status" value="1"/>
</dbReference>
<dbReference type="InterPro" id="IPR003594">
    <property type="entry name" value="HATPase_dom"/>
</dbReference>
<dbReference type="InterPro" id="IPR003660">
    <property type="entry name" value="HAMP_dom"/>
</dbReference>
<reference evidence="9" key="1">
    <citation type="submission" date="2022-01" db="EMBL/GenBank/DDBJ databases">
        <authorList>
            <person name="Criscuolo A."/>
        </authorList>
    </citation>
    <scope>NUCLEOTIDE SEQUENCE</scope>
    <source>
        <strain evidence="9">CIP111892</strain>
    </source>
</reference>
<feature type="domain" description="HAMP" evidence="8">
    <location>
        <begin position="301"/>
        <end position="353"/>
    </location>
</feature>
<evidence type="ECO:0000256" key="2">
    <source>
        <dbReference type="ARBA" id="ARBA00022475"/>
    </source>
</evidence>
<keyword evidence="10" id="KW-1185">Reference proteome</keyword>
<evidence type="ECO:0000256" key="1">
    <source>
        <dbReference type="ARBA" id="ARBA00004651"/>
    </source>
</evidence>
<organism evidence="9 10">
    <name type="scientific">Paenibacillus auburnensis</name>
    <dbReference type="NCBI Taxonomy" id="2905649"/>
    <lineage>
        <taxon>Bacteria</taxon>
        <taxon>Bacillati</taxon>
        <taxon>Bacillota</taxon>
        <taxon>Bacilli</taxon>
        <taxon>Bacillales</taxon>
        <taxon>Paenibacillaceae</taxon>
        <taxon>Paenibacillus</taxon>
    </lineage>
</organism>
<dbReference type="Gene3D" id="6.10.340.10">
    <property type="match status" value="1"/>
</dbReference>
<evidence type="ECO:0000313" key="9">
    <source>
        <dbReference type="EMBL" id="CAH1207993.1"/>
    </source>
</evidence>
<dbReference type="EMBL" id="CAKMMG010000003">
    <property type="protein sequence ID" value="CAH1207993.1"/>
    <property type="molecule type" value="Genomic_DNA"/>
</dbReference>
<evidence type="ECO:0000256" key="6">
    <source>
        <dbReference type="ARBA" id="ARBA00023136"/>
    </source>
</evidence>
<dbReference type="PANTHER" id="PTHR34220:SF7">
    <property type="entry name" value="SENSOR HISTIDINE KINASE YPDA"/>
    <property type="match status" value="1"/>
</dbReference>
<keyword evidence="7" id="KW-0812">Transmembrane</keyword>
<keyword evidence="2" id="KW-1003">Cell membrane</keyword>
<dbReference type="SUPFAM" id="SSF158472">
    <property type="entry name" value="HAMP domain-like"/>
    <property type="match status" value="1"/>
</dbReference>
<dbReference type="SUPFAM" id="SSF55874">
    <property type="entry name" value="ATPase domain of HSP90 chaperone/DNA topoisomerase II/histidine kinase"/>
    <property type="match status" value="1"/>
</dbReference>
<keyword evidence="3" id="KW-0597">Phosphoprotein</keyword>
<sequence>MITYYILLLLISLLISSVLYQRFNRGLVDEKIAEVSEQSIYAIQSSMNSLFESTSKYSQRVIASSTIQDTLKTEFTYDGFVSSNSMIRKVLNEIFLAESNVASVYLFRNDDLYYSLELQESKLNATSIKTAPWYPDVVRKNGGLIWNINAGGILKPSAEGEQYLSFIRLVNDLNTAEHIGIVMINVPVVQIKKLYEHPIEGKKYDVMVDREDTPLIQFENPQLNRFAQTDEFLSHAQGSFIKSIAGKRYIFEKIEVGGWRYATAFSMSEWPNPYNAVNRVLFPIVAFNFIFIFIGFIWITRSIIHPILSLLKSMRKAETGDYQQVLLNPKSNEIRQLQDRYNRMIVTVQESIDNVKEAQRLRRKLELHILHQQIKPHFLYNALESAGYLALAGEREQTYQLISALAQYYRLSLSKGNEIITLKAEFDIAENYLTIQSMRYPELFTVVYDISADLYNFPIPKLTLQPLVENSIYHGIRPMGQTGNIIISATLAGRYVVLTIEDDGIGIPEDKLSSIKEEELDHNAASFGLRGTITRLRLFYGDSLSYSVSSSPGNGMNIRIEIPYMEDSEWKKEG</sequence>
<evidence type="ECO:0000313" key="10">
    <source>
        <dbReference type="Proteomes" id="UP000838324"/>
    </source>
</evidence>
<gene>
    <name evidence="9" type="ORF">PAECIP111892_03029</name>
</gene>
<proteinExistence type="predicted"/>
<dbReference type="Proteomes" id="UP000838324">
    <property type="component" value="Unassembled WGS sequence"/>
</dbReference>
<dbReference type="Pfam" id="PF02518">
    <property type="entry name" value="HATPase_c"/>
    <property type="match status" value="1"/>
</dbReference>
<dbReference type="PANTHER" id="PTHR34220">
    <property type="entry name" value="SENSOR HISTIDINE KINASE YPDA"/>
    <property type="match status" value="1"/>
</dbReference>
<feature type="transmembrane region" description="Helical" evidence="7">
    <location>
        <begin position="280"/>
        <end position="304"/>
    </location>
</feature>
<name>A0ABM9CBE3_9BACL</name>
<dbReference type="InterPro" id="IPR036890">
    <property type="entry name" value="HATPase_C_sf"/>
</dbReference>
<keyword evidence="5" id="KW-0418">Kinase</keyword>
<dbReference type="Gene3D" id="3.30.565.10">
    <property type="entry name" value="Histidine kinase-like ATPase, C-terminal domain"/>
    <property type="match status" value="1"/>
</dbReference>
<evidence type="ECO:0000256" key="4">
    <source>
        <dbReference type="ARBA" id="ARBA00022679"/>
    </source>
</evidence>
<dbReference type="Pfam" id="PF00672">
    <property type="entry name" value="HAMP"/>
    <property type="match status" value="1"/>
</dbReference>
<keyword evidence="6 7" id="KW-0472">Membrane</keyword>
<keyword evidence="4" id="KW-0808">Transferase</keyword>
<accession>A0ABM9CBE3</accession>
<comment type="caution">
    <text evidence="9">The sequence shown here is derived from an EMBL/GenBank/DDBJ whole genome shotgun (WGS) entry which is preliminary data.</text>
</comment>
<dbReference type="InterPro" id="IPR050640">
    <property type="entry name" value="Bact_2-comp_sensor_kinase"/>
</dbReference>